<accession>A0ABP0NFB7</accession>
<name>A0ABP0NFB7_9DINO</name>
<keyword evidence="3" id="KW-1185">Reference proteome</keyword>
<dbReference type="Proteomes" id="UP001642464">
    <property type="component" value="Unassembled WGS sequence"/>
</dbReference>
<protein>
    <submittedName>
        <fullName evidence="2">Uncharacterized protein</fullName>
    </submittedName>
</protein>
<proteinExistence type="predicted"/>
<dbReference type="EMBL" id="CAXAMM010027779">
    <property type="protein sequence ID" value="CAK9061504.1"/>
    <property type="molecule type" value="Genomic_DNA"/>
</dbReference>
<evidence type="ECO:0000313" key="2">
    <source>
        <dbReference type="EMBL" id="CAK9061504.1"/>
    </source>
</evidence>
<feature type="compositionally biased region" description="Low complexity" evidence="1">
    <location>
        <begin position="141"/>
        <end position="150"/>
    </location>
</feature>
<comment type="caution">
    <text evidence="2">The sequence shown here is derived from an EMBL/GenBank/DDBJ whole genome shotgun (WGS) entry which is preliminary data.</text>
</comment>
<evidence type="ECO:0000313" key="3">
    <source>
        <dbReference type="Proteomes" id="UP001642464"/>
    </source>
</evidence>
<feature type="region of interest" description="Disordered" evidence="1">
    <location>
        <begin position="137"/>
        <end position="156"/>
    </location>
</feature>
<organism evidence="2 3">
    <name type="scientific">Durusdinium trenchii</name>
    <dbReference type="NCBI Taxonomy" id="1381693"/>
    <lineage>
        <taxon>Eukaryota</taxon>
        <taxon>Sar</taxon>
        <taxon>Alveolata</taxon>
        <taxon>Dinophyceae</taxon>
        <taxon>Suessiales</taxon>
        <taxon>Symbiodiniaceae</taxon>
        <taxon>Durusdinium</taxon>
    </lineage>
</organism>
<reference evidence="2 3" key="1">
    <citation type="submission" date="2024-02" db="EMBL/GenBank/DDBJ databases">
        <authorList>
            <person name="Chen Y."/>
            <person name="Shah S."/>
            <person name="Dougan E. K."/>
            <person name="Thang M."/>
            <person name="Chan C."/>
        </authorList>
    </citation>
    <scope>NUCLEOTIDE SEQUENCE [LARGE SCALE GENOMIC DNA]</scope>
</reference>
<evidence type="ECO:0000256" key="1">
    <source>
        <dbReference type="SAM" id="MobiDB-lite"/>
    </source>
</evidence>
<sequence length="819" mass="89281">MPRSSNATSRQQFKEEMRAAWEAVDKLLDPELVFGKRRGRRASLALQHGYQFLLTHAIRSSNHPFVTGMTFLGALAPLMNGAAVQVFPGDASPVNFIATLVNYPQTRKSQNTKLVKILADALDAHVAALAEEAVSRSLSEQGDAGQQQADTASAKRPRLRVASSTITCFTPEVFFERFSGDFQQLHNADDLGVPDGPLCHSHLFELRAPVSISIAAALPLCATPRHCDGELNASFHFGRIANVDEAYATFAAFGLIADDSRKGAAAALAVNQHAGALNRLLQFGECSKTTKTRGSFGEGTTPAVSSTIMSNMHPEVAVPMERAEIGNHVGCTKERIVFYTAEPVPPHSPLPPEYILAEGHAPWVWAELDPDMASLCGLKSLLADPDAAEKAVEEGKMARASSENETFGQDDADVARGVRFLPDAAGYDMKLPDGVQTRWRYRIEPGQPAMVMAEYRIGDRNVPLPPDHALRPAAERVLRFFPPHTTLQFDESAKKLFATMRTQSSVQDKGHYDVAARHGVGPWKQGLLCAVLAAWDIFVDSHTLSPPADLQSPEVVLGRAYVARAKSLHKVLEALRDAWVEDTVNLPEEQIHPFADVAGSVRGDLVPPGMPPFPATQLGLPFPATQPDEAADLPHEDDAVEGDLHTLPAFLCPDASSSDEVLQVKTPEAACSLSDGYGADGKTVQPLDHGQKPLFADREICQTTVLLGKPVVTWTMVQGRLRRVVEQDDGRKVRAGVTKKQWEAVMKAATQAYPIAGLEDEGKDLKVVFFAPPKQSDGRHRSVYYHNLLMDCCKVTGRHFRQLLAVDAQQPASNKRRRT</sequence>
<gene>
    <name evidence="2" type="ORF">SCF082_LOCUS32199</name>
</gene>